<feature type="transmembrane region" description="Helical" evidence="13">
    <location>
        <begin position="1174"/>
        <end position="1197"/>
    </location>
</feature>
<keyword evidence="6 13" id="KW-0812">Transmembrane</keyword>
<dbReference type="CDD" id="cd18595">
    <property type="entry name" value="ABC_6TM_MRP1_2_3_6_D1_like"/>
    <property type="match status" value="1"/>
</dbReference>
<feature type="domain" description="ABC transmembrane type-1" evidence="15">
    <location>
        <begin position="948"/>
        <end position="1228"/>
    </location>
</feature>
<dbReference type="Gene3D" id="3.40.50.300">
    <property type="entry name" value="P-loop containing nucleotide triphosphate hydrolases"/>
    <property type="match status" value="2"/>
</dbReference>
<gene>
    <name evidence="16" type="ORF">PCON_11629</name>
</gene>
<feature type="domain" description="ABC transporter" evidence="14">
    <location>
        <begin position="610"/>
        <end position="836"/>
    </location>
</feature>
<evidence type="ECO:0000313" key="17">
    <source>
        <dbReference type="Proteomes" id="UP000018144"/>
    </source>
</evidence>
<dbReference type="PROSITE" id="PS00211">
    <property type="entry name" value="ABC_TRANSPORTER_1"/>
    <property type="match status" value="2"/>
</dbReference>
<keyword evidence="17" id="KW-1185">Reference proteome</keyword>
<dbReference type="SUPFAM" id="SSF90123">
    <property type="entry name" value="ABC transporter transmembrane region"/>
    <property type="match status" value="2"/>
</dbReference>
<feature type="transmembrane region" description="Helical" evidence="13">
    <location>
        <begin position="433"/>
        <end position="453"/>
    </location>
</feature>
<evidence type="ECO:0000259" key="15">
    <source>
        <dbReference type="PROSITE" id="PS50929"/>
    </source>
</evidence>
<feature type="domain" description="ABC transmembrane type-1" evidence="15">
    <location>
        <begin position="289"/>
        <end position="574"/>
    </location>
</feature>
<feature type="transmembrane region" description="Helical" evidence="13">
    <location>
        <begin position="984"/>
        <end position="1011"/>
    </location>
</feature>
<dbReference type="SMART" id="SM00382">
    <property type="entry name" value="AAA"/>
    <property type="match status" value="2"/>
</dbReference>
<dbReference type="GO" id="GO:0042592">
    <property type="term" value="P:homeostatic process"/>
    <property type="evidence" value="ECO:0007669"/>
    <property type="project" value="UniProtKB-ARBA"/>
</dbReference>
<evidence type="ECO:0000256" key="10">
    <source>
        <dbReference type="ARBA" id="ARBA00022967"/>
    </source>
</evidence>
<dbReference type="OMA" id="CFETGMR"/>
<dbReference type="GO" id="GO:0016887">
    <property type="term" value="F:ATP hydrolysis activity"/>
    <property type="evidence" value="ECO:0007669"/>
    <property type="project" value="InterPro"/>
</dbReference>
<keyword evidence="11 13" id="KW-1133">Transmembrane helix</keyword>
<dbReference type="GO" id="GO:0140359">
    <property type="term" value="F:ABC-type transporter activity"/>
    <property type="evidence" value="ECO:0007669"/>
    <property type="project" value="InterPro"/>
</dbReference>
<evidence type="ECO:0000259" key="14">
    <source>
        <dbReference type="PROSITE" id="PS50893"/>
    </source>
</evidence>
<dbReference type="FunFam" id="3.40.50.300:FF:000450">
    <property type="entry name" value="ABC transporter C family member 2"/>
    <property type="match status" value="1"/>
</dbReference>
<dbReference type="GO" id="GO:0005524">
    <property type="term" value="F:ATP binding"/>
    <property type="evidence" value="ECO:0007669"/>
    <property type="project" value="UniProtKB-KW"/>
</dbReference>
<evidence type="ECO:0000256" key="6">
    <source>
        <dbReference type="ARBA" id="ARBA00022692"/>
    </source>
</evidence>
<dbReference type="InterPro" id="IPR036640">
    <property type="entry name" value="ABC1_TM_sf"/>
</dbReference>
<dbReference type="Pfam" id="PF00005">
    <property type="entry name" value="ABC_tran"/>
    <property type="match status" value="2"/>
</dbReference>
<dbReference type="Pfam" id="PF24357">
    <property type="entry name" value="TMD0_ABC"/>
    <property type="match status" value="1"/>
</dbReference>
<dbReference type="CDD" id="cd03250">
    <property type="entry name" value="ABCC_MRP_domain1"/>
    <property type="match status" value="1"/>
</dbReference>
<keyword evidence="5" id="KW-0926">Vacuole</keyword>
<proteinExistence type="inferred from homology"/>
<dbReference type="InterPro" id="IPR056227">
    <property type="entry name" value="TMD0_ABC"/>
</dbReference>
<evidence type="ECO:0000256" key="12">
    <source>
        <dbReference type="ARBA" id="ARBA00023136"/>
    </source>
</evidence>
<feature type="transmembrane region" description="Helical" evidence="13">
    <location>
        <begin position="76"/>
        <end position="98"/>
    </location>
</feature>
<sequence length="1523" mass="169496">MGFLSCGDLEASQRIFGVAYDGFEIGFGPLSPTRSDFTTCFVDATVDVVSLALVAVGAINIYFLRKQTAYPVEKNWHYWLKLIVVGALIAVTFLLASLEIEYLRSWIEDIQFWSPIISCIALGVAFAIHHLEHARSRVPSGTLLFYWLGFIIIHGIQLRQSVSLKDYDHRLPRLIILSIIEGLGIFIFALEWLVPKNWGVYLTLEDESYQCPTETANVFSILTFGWMTPIMKLGYTKFLKEEDLWDLRKKDSTHHTESRFTSAWNGQLKRKTPSLWLALFKAFGGPFGIGALFKVVQDCLAFLQPQLLRKLISFVASYNTDKPQPLIQGLAIAAMMFVASVVQTLALHQYFQHAFETGMRIKSALTAAIYRKSIRLSNEGRAAKSTGDIVNLQAVDTQRLQDITQYGQQVWSAPFQITLCMVSLYQLLGPSAFAGVVVMILMIPINGVIASLMKTLQKRQMKNKDARTRLMTEILNHMKSIKLYGWTTPFKQKLDHVRNDQELKTLRKIGIASAFASFTWSSTPFLVSCSTFTVYVLTQDKPLTTEIVFPALTLFNLLTFPLTMLPMIMTALVEASVAVGRIKSFLQADELQEDAIIREEAVSKHGEESVRVSNGAFTWNKNEENNNCLRDINFTATKGSLSCILGRVGSGKSSFLQAVLGELYKREGEVVLRGSTAYVSQQYFIMNASIRDNIIFGHRYDPEFYQRTVRACALLEDFDHLPDGDETQVGEKGISLSGGQKARVTLARAVYARADIYLLDDPLSAVDQHVGKYLIENVFGPKGVLSGKTRIMATNSIPVLREADRITLIQGGEFVEEGSYESVMASKGSIYEIIRHMKNDKKQEDDSSSDEMTIVATGSSQDISSEEDNVPELGAELLSSMKSRRVSVRRASAASIKRDRRKLGDEEAQAGRRTMTSIEKSEQGKVKWSVYGEYAKACNLWGVLMYGVALVCSQSLSVGGNLWLKKWSEVNSEHGSNPDVGKYIGIYFAFGIGAAALVVFQMLILWIFCAIEAARKLHDKMAVSIFRSPMAFFETTPAGRILNRFSNDIYRIDEVICRCFNMLFQNSARSLATVGIISYTTPPFIAVAVPLGFLYLYIQRYYLRTSRELKRLDSVSKSPIYAHFQETLGGISTIRAYQQQARFVKENEFRMDENLRAYFPSINANRWLAVRLEFIGSIIILGAAGFSILSVASGSGLSSGAVGLAMSYALQITQSLNWIVRQTVEVETNIVSVERTLEYSALPSEAPEIIENKRPASSWPANGGVSFRNYSTRYREGLDLVLKDINLDIKPHEKIGIVGRTGAGKSSLTLSLFRIIEAAGGNINIDGIDTASIGLHDLRSRLSIIPQDAAIFEGTIRDNLDPRGEYDDSQLWNVLEMANLKDKVASMEGKLDAPIHEGGSNLSVGEKALVSLARALISPSNILVMDEATGSLDNQTDVQIQQTIRQLNSTIITIAHRIGTIIDYDRIVLLDHGEIKEVGHPYTLLNNPDGLFYSMCKGTGELMHLTEIAKEAYLAGGGVIDQQ</sequence>
<keyword evidence="4" id="KW-0597">Phosphoprotein</keyword>
<dbReference type="InterPro" id="IPR011527">
    <property type="entry name" value="ABC1_TM_dom"/>
</dbReference>
<feature type="domain" description="ABC transporter" evidence="14">
    <location>
        <begin position="1265"/>
        <end position="1497"/>
    </location>
</feature>
<feature type="transmembrane region" description="Helical" evidence="13">
    <location>
        <begin position="547"/>
        <end position="573"/>
    </location>
</feature>
<feature type="transmembrane region" description="Helical" evidence="13">
    <location>
        <begin position="44"/>
        <end position="64"/>
    </location>
</feature>
<dbReference type="CDD" id="cd03244">
    <property type="entry name" value="ABCC_MRP_domain2"/>
    <property type="match status" value="1"/>
</dbReference>
<keyword evidence="3" id="KW-0813">Transport</keyword>
<keyword evidence="7" id="KW-0677">Repeat</keyword>
<feature type="transmembrane region" description="Helical" evidence="13">
    <location>
        <begin position="1071"/>
        <end position="1098"/>
    </location>
</feature>
<evidence type="ECO:0000256" key="3">
    <source>
        <dbReference type="ARBA" id="ARBA00022448"/>
    </source>
</evidence>
<feature type="transmembrane region" description="Helical" evidence="13">
    <location>
        <begin position="326"/>
        <end position="351"/>
    </location>
</feature>
<dbReference type="PANTHER" id="PTHR24223:SF443">
    <property type="entry name" value="MULTIDRUG-RESISTANCE LIKE PROTEIN 1, ISOFORM I"/>
    <property type="match status" value="1"/>
</dbReference>
<comment type="subcellular location">
    <subcellularLocation>
        <location evidence="1">Vacuole membrane</location>
        <topology evidence="1">Multi-pass membrane protein</topology>
    </subcellularLocation>
</comment>
<dbReference type="InterPro" id="IPR003593">
    <property type="entry name" value="AAA+_ATPase"/>
</dbReference>
<evidence type="ECO:0000256" key="5">
    <source>
        <dbReference type="ARBA" id="ARBA00022554"/>
    </source>
</evidence>
<dbReference type="Proteomes" id="UP000018144">
    <property type="component" value="Unassembled WGS sequence"/>
</dbReference>
<feature type="transmembrane region" description="Helical" evidence="13">
    <location>
        <begin position="110"/>
        <end position="131"/>
    </location>
</feature>
<dbReference type="FunFam" id="3.40.50.300:FF:000565">
    <property type="entry name" value="ABC bile acid transporter"/>
    <property type="match status" value="1"/>
</dbReference>
<dbReference type="Pfam" id="PF00664">
    <property type="entry name" value="ABC_membrane"/>
    <property type="match status" value="2"/>
</dbReference>
<accession>U4L6D5</accession>
<dbReference type="eggNOG" id="KOG0054">
    <property type="taxonomic scope" value="Eukaryota"/>
</dbReference>
<keyword evidence="8" id="KW-0547">Nucleotide-binding</keyword>
<keyword evidence="10" id="KW-1278">Translocase</keyword>
<evidence type="ECO:0000313" key="16">
    <source>
        <dbReference type="EMBL" id="CCX12035.1"/>
    </source>
</evidence>
<dbReference type="EMBL" id="HF935675">
    <property type="protein sequence ID" value="CCX12035.1"/>
    <property type="molecule type" value="Genomic_DNA"/>
</dbReference>
<dbReference type="SUPFAM" id="SSF52540">
    <property type="entry name" value="P-loop containing nucleoside triphosphate hydrolases"/>
    <property type="match status" value="2"/>
</dbReference>
<evidence type="ECO:0000256" key="8">
    <source>
        <dbReference type="ARBA" id="ARBA00022741"/>
    </source>
</evidence>
<dbReference type="PROSITE" id="PS50929">
    <property type="entry name" value="ABC_TM1F"/>
    <property type="match status" value="2"/>
</dbReference>
<evidence type="ECO:0000256" key="9">
    <source>
        <dbReference type="ARBA" id="ARBA00022840"/>
    </source>
</evidence>
<dbReference type="FunFam" id="1.20.1560.10:FF:000001">
    <property type="entry name" value="ATP-binding cassette subfamily C member 1"/>
    <property type="match status" value="1"/>
</dbReference>
<dbReference type="GO" id="GO:0000329">
    <property type="term" value="C:fungal-type vacuole membrane"/>
    <property type="evidence" value="ECO:0007669"/>
    <property type="project" value="UniProtKB-ARBA"/>
</dbReference>
<keyword evidence="9" id="KW-0067">ATP-binding</keyword>
<dbReference type="InterPro" id="IPR050173">
    <property type="entry name" value="ABC_transporter_C-like"/>
</dbReference>
<dbReference type="PROSITE" id="PS50893">
    <property type="entry name" value="ABC_TRANSPORTER_2"/>
    <property type="match status" value="2"/>
</dbReference>
<organism evidence="16 17">
    <name type="scientific">Pyronema omphalodes (strain CBS 100304)</name>
    <name type="common">Pyronema confluens</name>
    <dbReference type="NCBI Taxonomy" id="1076935"/>
    <lineage>
        <taxon>Eukaryota</taxon>
        <taxon>Fungi</taxon>
        <taxon>Dikarya</taxon>
        <taxon>Ascomycota</taxon>
        <taxon>Pezizomycotina</taxon>
        <taxon>Pezizomycetes</taxon>
        <taxon>Pezizales</taxon>
        <taxon>Pyronemataceae</taxon>
        <taxon>Pyronema</taxon>
    </lineage>
</organism>
<comment type="similarity">
    <text evidence="2">Belongs to the ABC transporter superfamily. ABCC family. Conjugate transporter (TC 3.A.1.208) subfamily.</text>
</comment>
<dbReference type="InterPro" id="IPR003439">
    <property type="entry name" value="ABC_transporter-like_ATP-bd"/>
</dbReference>
<keyword evidence="12 13" id="KW-0472">Membrane</keyword>
<feature type="transmembrane region" description="Helical" evidence="13">
    <location>
        <begin position="174"/>
        <end position="194"/>
    </location>
</feature>
<dbReference type="InterPro" id="IPR017871">
    <property type="entry name" value="ABC_transporter-like_CS"/>
</dbReference>
<dbReference type="OrthoDB" id="6500128at2759"/>
<evidence type="ECO:0000256" key="2">
    <source>
        <dbReference type="ARBA" id="ARBA00009726"/>
    </source>
</evidence>
<reference evidence="16 17" key="1">
    <citation type="journal article" date="2013" name="PLoS Genet.">
        <title>The genome and development-dependent transcriptomes of Pyronema confluens: a window into fungal evolution.</title>
        <authorList>
            <person name="Traeger S."/>
            <person name="Altegoer F."/>
            <person name="Freitag M."/>
            <person name="Gabaldon T."/>
            <person name="Kempken F."/>
            <person name="Kumar A."/>
            <person name="Marcet-Houben M."/>
            <person name="Poggeler S."/>
            <person name="Stajich J.E."/>
            <person name="Nowrousian M."/>
        </authorList>
    </citation>
    <scope>NUCLEOTIDE SEQUENCE [LARGE SCALE GENOMIC DNA]</scope>
    <source>
        <strain evidence="17">CBS 100304</strain>
        <tissue evidence="16">Vegetative mycelium</tissue>
    </source>
</reference>
<evidence type="ECO:0000256" key="4">
    <source>
        <dbReference type="ARBA" id="ARBA00022553"/>
    </source>
</evidence>
<evidence type="ECO:0000256" key="7">
    <source>
        <dbReference type="ARBA" id="ARBA00022737"/>
    </source>
</evidence>
<feature type="transmembrane region" description="Helical" evidence="13">
    <location>
        <begin position="511"/>
        <end position="535"/>
    </location>
</feature>
<evidence type="ECO:0000256" key="13">
    <source>
        <dbReference type="SAM" id="Phobius"/>
    </source>
</evidence>
<evidence type="ECO:0000256" key="1">
    <source>
        <dbReference type="ARBA" id="ARBA00004128"/>
    </source>
</evidence>
<dbReference type="InterPro" id="IPR027417">
    <property type="entry name" value="P-loop_NTPase"/>
</dbReference>
<dbReference type="PANTHER" id="PTHR24223">
    <property type="entry name" value="ATP-BINDING CASSETTE SUB-FAMILY C"/>
    <property type="match status" value="1"/>
</dbReference>
<dbReference type="Gene3D" id="1.20.1560.10">
    <property type="entry name" value="ABC transporter type 1, transmembrane domain"/>
    <property type="match status" value="2"/>
</dbReference>
<name>U4L6D5_PYROM</name>
<evidence type="ECO:0000256" key="11">
    <source>
        <dbReference type="ARBA" id="ARBA00022989"/>
    </source>
</evidence>
<dbReference type="CDD" id="cd18603">
    <property type="entry name" value="ABC_6TM_MRP1_2_3_6_D2_like"/>
    <property type="match status" value="1"/>
</dbReference>
<dbReference type="STRING" id="1076935.U4L6D5"/>
<protein>
    <submittedName>
        <fullName evidence="16">Similar to Metal resistance protein YCF1 acc. no. P39109</fullName>
    </submittedName>
</protein>
<feature type="transmembrane region" description="Helical" evidence="13">
    <location>
        <begin position="143"/>
        <end position="162"/>
    </location>
</feature>
<dbReference type="FunFam" id="1.20.1560.10:FF:000020">
    <property type="entry name" value="ABC metal ion transporter"/>
    <property type="match status" value="1"/>
</dbReference>